<dbReference type="InterPro" id="IPR029058">
    <property type="entry name" value="AB_hydrolase_fold"/>
</dbReference>
<dbReference type="Proteomes" id="UP000092124">
    <property type="component" value="Unassembled WGS sequence"/>
</dbReference>
<comment type="caution">
    <text evidence="1">The sequence shown here is derived from an EMBL/GenBank/DDBJ whole genome shotgun (WGS) entry which is preliminary data.</text>
</comment>
<evidence type="ECO:0000313" key="2">
    <source>
        <dbReference type="Proteomes" id="UP000092124"/>
    </source>
</evidence>
<dbReference type="STRING" id="56216.A0A1A6HRI1"/>
<accession>A0A1A6HRI1</accession>
<gene>
    <name evidence="1" type="ORF">A6R68_20941</name>
</gene>
<dbReference type="OrthoDB" id="10263094at2759"/>
<evidence type="ECO:0000313" key="1">
    <source>
        <dbReference type="EMBL" id="OBS80861.1"/>
    </source>
</evidence>
<keyword evidence="2" id="KW-1185">Reference proteome</keyword>
<organism evidence="1 2">
    <name type="scientific">Neotoma lepida</name>
    <name type="common">Desert woodrat</name>
    <dbReference type="NCBI Taxonomy" id="56216"/>
    <lineage>
        <taxon>Eukaryota</taxon>
        <taxon>Metazoa</taxon>
        <taxon>Chordata</taxon>
        <taxon>Craniata</taxon>
        <taxon>Vertebrata</taxon>
        <taxon>Euteleostomi</taxon>
        <taxon>Mammalia</taxon>
        <taxon>Eutheria</taxon>
        <taxon>Euarchontoglires</taxon>
        <taxon>Glires</taxon>
        <taxon>Rodentia</taxon>
        <taxon>Myomorpha</taxon>
        <taxon>Muroidea</taxon>
        <taxon>Cricetidae</taxon>
        <taxon>Neotominae</taxon>
        <taxon>Neotoma</taxon>
    </lineage>
</organism>
<reference evidence="1 2" key="1">
    <citation type="submission" date="2016-06" db="EMBL/GenBank/DDBJ databases">
        <title>The Draft Genome Sequence and Annotation of the Desert Woodrat Neotoma lepida.</title>
        <authorList>
            <person name="Campbell M."/>
            <person name="Oakeson K.F."/>
            <person name="Yandell M."/>
            <person name="Halpert J.R."/>
            <person name="Dearing D."/>
        </authorList>
    </citation>
    <scope>NUCLEOTIDE SEQUENCE [LARGE SCALE GENOMIC DNA]</scope>
    <source>
        <strain evidence="1">417</strain>
        <tissue evidence="1">Liver</tissue>
    </source>
</reference>
<dbReference type="Gene3D" id="3.40.50.1820">
    <property type="entry name" value="alpha/beta hydrolase"/>
    <property type="match status" value="1"/>
</dbReference>
<proteinExistence type="predicted"/>
<protein>
    <submittedName>
        <fullName evidence="1">Uncharacterized protein</fullName>
    </submittedName>
</protein>
<sequence length="70" mass="8039">MINMDTIKKFVEKSIPGMYILPLEIGKHMMQDVENNVLNESSEVCELLAKNPELQQGYIAITFSKRLQLL</sequence>
<dbReference type="EMBL" id="LZPO01017308">
    <property type="protein sequence ID" value="OBS80861.1"/>
    <property type="molecule type" value="Genomic_DNA"/>
</dbReference>
<dbReference type="AlphaFoldDB" id="A0A1A6HRI1"/>
<name>A0A1A6HRI1_NEOLE</name>